<dbReference type="PROSITE" id="PS50956">
    <property type="entry name" value="HTH_ASNC_2"/>
    <property type="match status" value="1"/>
</dbReference>
<dbReference type="CDD" id="cd00090">
    <property type="entry name" value="HTH_ARSR"/>
    <property type="match status" value="1"/>
</dbReference>
<dbReference type="Gene3D" id="1.10.10.10">
    <property type="entry name" value="Winged helix-like DNA-binding domain superfamily/Winged helix DNA-binding domain"/>
    <property type="match status" value="1"/>
</dbReference>
<name>A0A6P1QZ49_9FLAO</name>
<dbReference type="GO" id="GO:0043565">
    <property type="term" value="F:sequence-specific DNA binding"/>
    <property type="evidence" value="ECO:0007669"/>
    <property type="project" value="InterPro"/>
</dbReference>
<dbReference type="InterPro" id="IPR011008">
    <property type="entry name" value="Dimeric_a/b-barrel"/>
</dbReference>
<evidence type="ECO:0000256" key="2">
    <source>
        <dbReference type="ARBA" id="ARBA00023125"/>
    </source>
</evidence>
<dbReference type="RefSeq" id="WP_160224617.1">
    <property type="nucleotide sequence ID" value="NZ_CP029149.1"/>
</dbReference>
<accession>A0A6P1QZ49</accession>
<dbReference type="Gene3D" id="3.30.70.920">
    <property type="match status" value="1"/>
</dbReference>
<dbReference type="InterPro" id="IPR019888">
    <property type="entry name" value="Tscrpt_reg_AsnC-like"/>
</dbReference>
<dbReference type="EMBL" id="CP029149">
    <property type="protein sequence ID" value="QHN65964.1"/>
    <property type="molecule type" value="Genomic_DNA"/>
</dbReference>
<dbReference type="GO" id="GO:0006355">
    <property type="term" value="P:regulation of DNA-templated transcription"/>
    <property type="evidence" value="ECO:0007669"/>
    <property type="project" value="UniProtKB-ARBA"/>
</dbReference>
<gene>
    <name evidence="4" type="ORF">DBX24_08755</name>
</gene>
<dbReference type="SUPFAM" id="SSF46785">
    <property type="entry name" value="Winged helix' DNA-binding domain"/>
    <property type="match status" value="1"/>
</dbReference>
<dbReference type="PANTHER" id="PTHR30154:SF34">
    <property type="entry name" value="TRANSCRIPTIONAL REGULATOR AZLB"/>
    <property type="match status" value="1"/>
</dbReference>
<dbReference type="Pfam" id="PF01037">
    <property type="entry name" value="AsnC_trans_reg"/>
    <property type="match status" value="1"/>
</dbReference>
<dbReference type="PANTHER" id="PTHR30154">
    <property type="entry name" value="LEUCINE-RESPONSIVE REGULATORY PROTEIN"/>
    <property type="match status" value="1"/>
</dbReference>
<dbReference type="KEGG" id="bcad:DBX24_08755"/>
<dbReference type="PROSITE" id="PS00519">
    <property type="entry name" value="HTH_ASNC_1"/>
    <property type="match status" value="1"/>
</dbReference>
<proteinExistence type="predicted"/>
<dbReference type="PRINTS" id="PR00033">
    <property type="entry name" value="HTHASNC"/>
</dbReference>
<keyword evidence="5" id="KW-1185">Reference proteome</keyword>
<dbReference type="GO" id="GO:0043200">
    <property type="term" value="P:response to amino acid"/>
    <property type="evidence" value="ECO:0007669"/>
    <property type="project" value="TreeGrafter"/>
</dbReference>
<dbReference type="InterPro" id="IPR036390">
    <property type="entry name" value="WH_DNA-bd_sf"/>
</dbReference>
<dbReference type="InterPro" id="IPR019885">
    <property type="entry name" value="Tscrpt_reg_HTH_AsnC-type_CS"/>
</dbReference>
<evidence type="ECO:0000256" key="1">
    <source>
        <dbReference type="ARBA" id="ARBA00023015"/>
    </source>
</evidence>
<evidence type="ECO:0000313" key="4">
    <source>
        <dbReference type="EMBL" id="QHN65964.1"/>
    </source>
</evidence>
<keyword evidence="3" id="KW-0804">Transcription</keyword>
<reference evidence="4 5" key="1">
    <citation type="submission" date="2018-04" db="EMBL/GenBank/DDBJ databases">
        <title>Characteristic and Complete Genome Sequencing of A Novel Member of Infective Endocarditis Causative Bacteria: Bergeyella cardium QL-PH.</title>
        <authorList>
            <person name="Pan H."/>
            <person name="Sun E."/>
            <person name="Zhang Y."/>
        </authorList>
    </citation>
    <scope>NUCLEOTIDE SEQUENCE [LARGE SCALE GENOMIC DNA]</scope>
    <source>
        <strain evidence="4 5">HPQL</strain>
    </source>
</reference>
<keyword evidence="1" id="KW-0805">Transcription regulation</keyword>
<dbReference type="InterPro" id="IPR000485">
    <property type="entry name" value="AsnC-type_HTH_dom"/>
</dbReference>
<dbReference type="OrthoDB" id="9800326at2"/>
<protein>
    <submittedName>
        <fullName evidence="4">AsnC family transcriptional regulator</fullName>
    </submittedName>
</protein>
<dbReference type="AlphaFoldDB" id="A0A6P1QZ49"/>
<dbReference type="GO" id="GO:0005829">
    <property type="term" value="C:cytosol"/>
    <property type="evidence" value="ECO:0007669"/>
    <property type="project" value="TreeGrafter"/>
</dbReference>
<keyword evidence="2" id="KW-0238">DNA-binding</keyword>
<evidence type="ECO:0000313" key="5">
    <source>
        <dbReference type="Proteomes" id="UP000464318"/>
    </source>
</evidence>
<sequence length="159" mass="18332">MKTLDSIDLQILDILQRNFSTPIKELSERVGLSFTPTYERIKALKKSGLILRNVAVVDREALGYNIISYCYVTLKEQSIDRIREFETKASEKQQILEVIRLSGQYDYMMKIVAKDINDYNNFMMKIIAELPNIGNYSSSIVLSVVKSETRIPVTNQEKE</sequence>
<dbReference type="Pfam" id="PF13412">
    <property type="entry name" value="HTH_24"/>
    <property type="match status" value="1"/>
</dbReference>
<dbReference type="Proteomes" id="UP000464318">
    <property type="component" value="Chromosome"/>
</dbReference>
<dbReference type="InterPro" id="IPR036388">
    <property type="entry name" value="WH-like_DNA-bd_sf"/>
</dbReference>
<evidence type="ECO:0000256" key="3">
    <source>
        <dbReference type="ARBA" id="ARBA00023163"/>
    </source>
</evidence>
<dbReference type="InterPro" id="IPR011991">
    <property type="entry name" value="ArsR-like_HTH"/>
</dbReference>
<dbReference type="SMART" id="SM00344">
    <property type="entry name" value="HTH_ASNC"/>
    <property type="match status" value="1"/>
</dbReference>
<dbReference type="InterPro" id="IPR019887">
    <property type="entry name" value="Tscrpt_reg_AsnC/Lrp_C"/>
</dbReference>
<organism evidence="4 5">
    <name type="scientific">Bergeyella cardium</name>
    <dbReference type="NCBI Taxonomy" id="1585976"/>
    <lineage>
        <taxon>Bacteria</taxon>
        <taxon>Pseudomonadati</taxon>
        <taxon>Bacteroidota</taxon>
        <taxon>Flavobacteriia</taxon>
        <taxon>Flavobacteriales</taxon>
        <taxon>Weeksellaceae</taxon>
        <taxon>Bergeyella</taxon>
    </lineage>
</organism>
<dbReference type="SUPFAM" id="SSF54909">
    <property type="entry name" value="Dimeric alpha+beta barrel"/>
    <property type="match status" value="1"/>
</dbReference>